<sequence>MKIEKFIQENLCKITDRFTELKISYYKNILSESHILFFENMSNKPDDLEDFQADFLFDILDLYDKESIIFTDNLEHNKYLELLYQAVGSEYSEFDWTTFNNYESDLNINIEVNGGCKVVDLISEYYYAIAA</sequence>
<dbReference type="Proteomes" id="UP000326921">
    <property type="component" value="Chromosome"/>
</dbReference>
<dbReference type="KEGG" id="sphe:GFH32_10310"/>
<gene>
    <name evidence="1" type="ORF">GFH32_10310</name>
</gene>
<evidence type="ECO:0000313" key="2">
    <source>
        <dbReference type="Proteomes" id="UP000326921"/>
    </source>
</evidence>
<dbReference type="RefSeq" id="WP_153511545.1">
    <property type="nucleotide sequence ID" value="NZ_CP045652.1"/>
</dbReference>
<dbReference type="AlphaFoldDB" id="A0A5Q0Q9S0"/>
<accession>A0A5Q0Q9S0</accession>
<name>A0A5Q0Q9S0_9SPHI</name>
<organism evidence="1 2">
    <name type="scientific">Sphingobacterium zhuxiongii</name>
    <dbReference type="NCBI Taxonomy" id="2662364"/>
    <lineage>
        <taxon>Bacteria</taxon>
        <taxon>Pseudomonadati</taxon>
        <taxon>Bacteroidota</taxon>
        <taxon>Sphingobacteriia</taxon>
        <taxon>Sphingobacteriales</taxon>
        <taxon>Sphingobacteriaceae</taxon>
        <taxon>Sphingobacterium</taxon>
    </lineage>
</organism>
<proteinExistence type="predicted"/>
<keyword evidence="2" id="KW-1185">Reference proteome</keyword>
<protein>
    <submittedName>
        <fullName evidence="1">Uncharacterized protein</fullName>
    </submittedName>
</protein>
<evidence type="ECO:0000313" key="1">
    <source>
        <dbReference type="EMBL" id="QGA26695.1"/>
    </source>
</evidence>
<reference evidence="1 2" key="1">
    <citation type="submission" date="2019-10" db="EMBL/GenBank/DDBJ databases">
        <authorList>
            <person name="Dong K."/>
        </authorList>
    </citation>
    <scope>NUCLEOTIDE SEQUENCE [LARGE SCALE GENOMIC DNA]</scope>
    <source>
        <strain evidence="2">dk4302</strain>
    </source>
</reference>
<dbReference type="EMBL" id="CP045652">
    <property type="protein sequence ID" value="QGA26695.1"/>
    <property type="molecule type" value="Genomic_DNA"/>
</dbReference>